<reference evidence="1" key="1">
    <citation type="submission" date="2023-08" db="EMBL/GenBank/DDBJ databases">
        <authorList>
            <person name="Alioto T."/>
            <person name="Alioto T."/>
            <person name="Gomez Garrido J."/>
        </authorList>
    </citation>
    <scope>NUCLEOTIDE SEQUENCE</scope>
</reference>
<sequence>MNNCISGHKVVKRYCGTKNHFTSHVEFRAFIFPNGSLELFVSILIKTIDLCQLQILYRSDVHRHAGNNESTGDNDRASNWLLFFIKVPVLDITTFSRELLELKLIPLRLQLQYQLDLAIEFAKLPYHFQLRLKWIG</sequence>
<protein>
    <submittedName>
        <fullName evidence="1">Uncharacterized protein</fullName>
    </submittedName>
</protein>
<accession>A0AA36B789</accession>
<evidence type="ECO:0000313" key="2">
    <source>
        <dbReference type="Proteomes" id="UP001162480"/>
    </source>
</evidence>
<gene>
    <name evidence="1" type="ORF">OCTVUL_1B020545</name>
</gene>
<keyword evidence="2" id="KW-1185">Reference proteome</keyword>
<dbReference type="AlphaFoldDB" id="A0AA36B789"/>
<dbReference type="Proteomes" id="UP001162480">
    <property type="component" value="Chromosome 10"/>
</dbReference>
<name>A0AA36B789_OCTVU</name>
<organism evidence="1 2">
    <name type="scientific">Octopus vulgaris</name>
    <name type="common">Common octopus</name>
    <dbReference type="NCBI Taxonomy" id="6645"/>
    <lineage>
        <taxon>Eukaryota</taxon>
        <taxon>Metazoa</taxon>
        <taxon>Spiralia</taxon>
        <taxon>Lophotrochozoa</taxon>
        <taxon>Mollusca</taxon>
        <taxon>Cephalopoda</taxon>
        <taxon>Coleoidea</taxon>
        <taxon>Octopodiformes</taxon>
        <taxon>Octopoda</taxon>
        <taxon>Incirrata</taxon>
        <taxon>Octopodidae</taxon>
        <taxon>Octopus</taxon>
    </lineage>
</organism>
<dbReference type="EMBL" id="OX597823">
    <property type="protein sequence ID" value="CAI9729195.1"/>
    <property type="molecule type" value="Genomic_DNA"/>
</dbReference>
<evidence type="ECO:0000313" key="1">
    <source>
        <dbReference type="EMBL" id="CAI9729195.1"/>
    </source>
</evidence>
<proteinExistence type="predicted"/>